<dbReference type="RefSeq" id="WP_097373621.1">
    <property type="nucleotide sequence ID" value="NZ_CP021404.1"/>
</dbReference>
<evidence type="ECO:0000256" key="1">
    <source>
        <dbReference type="SAM" id="Phobius"/>
    </source>
</evidence>
<dbReference type="Gene3D" id="3.30.450.20">
    <property type="entry name" value="PAS domain"/>
    <property type="match status" value="1"/>
</dbReference>
<gene>
    <name evidence="2" type="ORF">CBW24_11100</name>
</gene>
<feature type="transmembrane region" description="Helical" evidence="1">
    <location>
        <begin position="287"/>
        <end position="306"/>
    </location>
</feature>
<organism evidence="2 3">
    <name type="scientific">Pacificitalea manganoxidans</name>
    <dbReference type="NCBI Taxonomy" id="1411902"/>
    <lineage>
        <taxon>Bacteria</taxon>
        <taxon>Pseudomonadati</taxon>
        <taxon>Pseudomonadota</taxon>
        <taxon>Alphaproteobacteria</taxon>
        <taxon>Rhodobacterales</taxon>
        <taxon>Paracoccaceae</taxon>
        <taxon>Pacificitalea</taxon>
    </lineage>
</organism>
<sequence length="364" mass="39864">MKTRHFPRLSVTLVGFALAAFVAAVLIVSLPLRNYVGSYEREVQSEVALRAGNALRLTMSRAIEREWDSLNALTQQIEMDNPAGARSFADAVVRASSAVEWVGVATPDGRVVAGSRRARESEDVGMQAWFYDGIKRGTLASYHDRRATASSEATGLLNLSAPVIDRFGVTRGVVAYSLRLSWMENYLREAAEQLDVDFAVIDETGDRVIEVSERVAARLPDAVGGLAKFGSDITRYVPAENGSDDYVMAVFPSLLTGSNIPHFAWDLVVKVPAMTQNAGLSELMGNIRWAIAGLFFMMAICAILYARHYILPIERLTRDAEDIAAGRLVYPTDSSSSRESAHLSSALSVIQSRMQGFRMFEAGE</sequence>
<keyword evidence="1" id="KW-0472">Membrane</keyword>
<dbReference type="EMBL" id="CP021404">
    <property type="protein sequence ID" value="ATI42498.1"/>
    <property type="molecule type" value="Genomic_DNA"/>
</dbReference>
<proteinExistence type="predicted"/>
<dbReference type="Proteomes" id="UP000219050">
    <property type="component" value="Chromosome"/>
</dbReference>
<dbReference type="AlphaFoldDB" id="A0A291M137"/>
<reference evidence="2 3" key="1">
    <citation type="submission" date="2017-05" db="EMBL/GenBank/DDBJ databases">
        <title>Comparative genomic and metabolic analysis of manganese-oxidizing mechanisms in Celeribater manganoxidans DY25T: its adaption to the environment of polymetallic nodule.</title>
        <authorList>
            <person name="Wang X."/>
        </authorList>
    </citation>
    <scope>NUCLEOTIDE SEQUENCE [LARGE SCALE GENOMIC DNA]</scope>
    <source>
        <strain evidence="2 3">DY25</strain>
    </source>
</reference>
<keyword evidence="1" id="KW-0812">Transmembrane</keyword>
<evidence type="ECO:0000313" key="3">
    <source>
        <dbReference type="Proteomes" id="UP000219050"/>
    </source>
</evidence>
<keyword evidence="3" id="KW-1185">Reference proteome</keyword>
<accession>A0A291M137</accession>
<dbReference type="OrthoDB" id="9812260at2"/>
<keyword evidence="1" id="KW-1133">Transmembrane helix</keyword>
<evidence type="ECO:0008006" key="4">
    <source>
        <dbReference type="Google" id="ProtNLM"/>
    </source>
</evidence>
<protein>
    <recommendedName>
        <fullName evidence="4">HAMP domain-containing protein</fullName>
    </recommendedName>
</protein>
<dbReference type="Gene3D" id="6.10.340.10">
    <property type="match status" value="1"/>
</dbReference>
<evidence type="ECO:0000313" key="2">
    <source>
        <dbReference type="EMBL" id="ATI42498.1"/>
    </source>
</evidence>
<dbReference type="KEGG" id="cmag:CBW24_11100"/>
<name>A0A291M137_9RHOB</name>